<feature type="region of interest" description="Disordered" evidence="1">
    <location>
        <begin position="23"/>
        <end position="47"/>
    </location>
</feature>
<accession>A0A1I8AMV3</accession>
<evidence type="ECO:0000313" key="2">
    <source>
        <dbReference type="Proteomes" id="UP000095287"/>
    </source>
</evidence>
<evidence type="ECO:0000256" key="1">
    <source>
        <dbReference type="SAM" id="MobiDB-lite"/>
    </source>
</evidence>
<keyword evidence="2" id="KW-1185">Reference proteome</keyword>
<dbReference type="Proteomes" id="UP000095287">
    <property type="component" value="Unplaced"/>
</dbReference>
<evidence type="ECO:0000313" key="3">
    <source>
        <dbReference type="WBParaSite" id="L893_g7233.t1"/>
    </source>
</evidence>
<dbReference type="AlphaFoldDB" id="A0A1I8AMV3"/>
<organism evidence="2 3">
    <name type="scientific">Steinernema glaseri</name>
    <dbReference type="NCBI Taxonomy" id="37863"/>
    <lineage>
        <taxon>Eukaryota</taxon>
        <taxon>Metazoa</taxon>
        <taxon>Ecdysozoa</taxon>
        <taxon>Nematoda</taxon>
        <taxon>Chromadorea</taxon>
        <taxon>Rhabditida</taxon>
        <taxon>Tylenchina</taxon>
        <taxon>Panagrolaimomorpha</taxon>
        <taxon>Strongyloidoidea</taxon>
        <taxon>Steinernematidae</taxon>
        <taxon>Steinernema</taxon>
    </lineage>
</organism>
<reference evidence="3" key="1">
    <citation type="submission" date="2016-11" db="UniProtKB">
        <authorList>
            <consortium name="WormBaseParasite"/>
        </authorList>
    </citation>
    <scope>IDENTIFICATION</scope>
</reference>
<feature type="compositionally biased region" description="Polar residues" evidence="1">
    <location>
        <begin position="23"/>
        <end position="43"/>
    </location>
</feature>
<proteinExistence type="predicted"/>
<name>A0A1I8AMV3_9BILA</name>
<protein>
    <submittedName>
        <fullName evidence="3">Transposase</fullName>
    </submittedName>
</protein>
<sequence>MNDPAPQQGKHIMGCIMASQAASPNQSGGLAQQGKQGLTQPTGRQIPAQGPDFLPMLKLLNQSLSHRFSTGRRVFFYLQLALHVHVQLHNGQQLLYEALKGFLWRPLAQAGTLDGLLGTDNPLLEDLRHHGFTGRKVAAQGCTTQAHQTGQLSHGGAWLIRQRIDKSQ</sequence>
<dbReference type="WBParaSite" id="L893_g7233.t1">
    <property type="protein sequence ID" value="L893_g7233.t1"/>
    <property type="gene ID" value="L893_g7233"/>
</dbReference>